<protein>
    <submittedName>
        <fullName evidence="2">MarR family transcriptional regulator</fullName>
    </submittedName>
</protein>
<dbReference type="InterPro" id="IPR039422">
    <property type="entry name" value="MarR/SlyA-like"/>
</dbReference>
<feature type="domain" description="HTH marR-type" evidence="1">
    <location>
        <begin position="1"/>
        <end position="153"/>
    </location>
</feature>
<organism evidence="2 3">
    <name type="scientific">Antrihabitans stalagmiti</name>
    <dbReference type="NCBI Taxonomy" id="2799499"/>
    <lineage>
        <taxon>Bacteria</taxon>
        <taxon>Bacillati</taxon>
        <taxon>Actinomycetota</taxon>
        <taxon>Actinomycetes</taxon>
        <taxon>Mycobacteriales</taxon>
        <taxon>Nocardiaceae</taxon>
        <taxon>Antrihabitans</taxon>
    </lineage>
</organism>
<evidence type="ECO:0000259" key="1">
    <source>
        <dbReference type="PROSITE" id="PS50995"/>
    </source>
</evidence>
<dbReference type="PANTHER" id="PTHR33164">
    <property type="entry name" value="TRANSCRIPTIONAL REGULATOR, MARR FAMILY"/>
    <property type="match status" value="1"/>
</dbReference>
<keyword evidence="3" id="KW-1185">Reference proteome</keyword>
<reference evidence="2" key="1">
    <citation type="submission" date="2020-12" db="EMBL/GenBank/DDBJ databases">
        <title>Antrihabitans popcorni sp. nov. and Antrihabitans auranticaus sp. nov., isolated from a larva cave.</title>
        <authorList>
            <person name="Lee S.D."/>
            <person name="Kim I.S."/>
        </authorList>
    </citation>
    <scope>NUCLEOTIDE SEQUENCE</scope>
    <source>
        <strain evidence="2">YC3-6</strain>
    </source>
</reference>
<sequence length="164" mass="18347">MRTLDCMDDPQWLTADQQVAWRKLANVMITLPAALEAQLQRDSGMSHFEYSVLVELDDAPHNSIRLSWLAARSHASRSRISHVVTRMEKRGWVRREPCPTDSRAMLAVLTENGRAELVRAAPGHVELVRSLVFSGLDDETTSDLGRVCDALLRTLPGSAARQDK</sequence>
<comment type="caution">
    <text evidence="2">The sequence shown here is derived from an EMBL/GenBank/DDBJ whole genome shotgun (WGS) entry which is preliminary data.</text>
</comment>
<dbReference type="Proteomes" id="UP000655868">
    <property type="component" value="Unassembled WGS sequence"/>
</dbReference>
<dbReference type="PANTHER" id="PTHR33164:SF99">
    <property type="entry name" value="MARR FAMILY REGULATORY PROTEIN"/>
    <property type="match status" value="1"/>
</dbReference>
<evidence type="ECO:0000313" key="3">
    <source>
        <dbReference type="Proteomes" id="UP000655868"/>
    </source>
</evidence>
<dbReference type="InterPro" id="IPR000835">
    <property type="entry name" value="HTH_MarR-typ"/>
</dbReference>
<dbReference type="InterPro" id="IPR036388">
    <property type="entry name" value="WH-like_DNA-bd_sf"/>
</dbReference>
<proteinExistence type="predicted"/>
<dbReference type="EMBL" id="JAEMNV010000012">
    <property type="protein sequence ID" value="MBJ8342645.1"/>
    <property type="molecule type" value="Genomic_DNA"/>
</dbReference>
<dbReference type="PROSITE" id="PS50995">
    <property type="entry name" value="HTH_MARR_2"/>
    <property type="match status" value="1"/>
</dbReference>
<accession>A0A934U6J5</accession>
<name>A0A934U6J5_9NOCA</name>
<dbReference type="SUPFAM" id="SSF46785">
    <property type="entry name" value="Winged helix' DNA-binding domain"/>
    <property type="match status" value="1"/>
</dbReference>
<dbReference type="GO" id="GO:0003700">
    <property type="term" value="F:DNA-binding transcription factor activity"/>
    <property type="evidence" value="ECO:0007669"/>
    <property type="project" value="InterPro"/>
</dbReference>
<dbReference type="AlphaFoldDB" id="A0A934U6J5"/>
<dbReference type="InterPro" id="IPR036390">
    <property type="entry name" value="WH_DNA-bd_sf"/>
</dbReference>
<dbReference type="Gene3D" id="1.10.10.10">
    <property type="entry name" value="Winged helix-like DNA-binding domain superfamily/Winged helix DNA-binding domain"/>
    <property type="match status" value="1"/>
</dbReference>
<dbReference type="Pfam" id="PF12802">
    <property type="entry name" value="MarR_2"/>
    <property type="match status" value="1"/>
</dbReference>
<gene>
    <name evidence="2" type="ORF">JGU71_27525</name>
</gene>
<dbReference type="GO" id="GO:0006950">
    <property type="term" value="P:response to stress"/>
    <property type="evidence" value="ECO:0007669"/>
    <property type="project" value="TreeGrafter"/>
</dbReference>
<evidence type="ECO:0000313" key="2">
    <source>
        <dbReference type="EMBL" id="MBJ8342645.1"/>
    </source>
</evidence>
<dbReference type="SMART" id="SM00347">
    <property type="entry name" value="HTH_MARR"/>
    <property type="match status" value="1"/>
</dbReference>